<organism evidence="6 7">
    <name type="scientific">Paenibacillus agilis</name>
    <dbReference type="NCBI Taxonomy" id="3020863"/>
    <lineage>
        <taxon>Bacteria</taxon>
        <taxon>Bacillati</taxon>
        <taxon>Bacillota</taxon>
        <taxon>Bacilli</taxon>
        <taxon>Bacillales</taxon>
        <taxon>Paenibacillaceae</taxon>
        <taxon>Paenibacillus</taxon>
    </lineage>
</organism>
<feature type="domain" description="HTH lacI-type" evidence="5">
    <location>
        <begin position="2"/>
        <end position="56"/>
    </location>
</feature>
<evidence type="ECO:0000256" key="1">
    <source>
        <dbReference type="ARBA" id="ARBA00022491"/>
    </source>
</evidence>
<keyword evidence="2" id="KW-0805">Transcription regulation</keyword>
<dbReference type="InterPro" id="IPR010982">
    <property type="entry name" value="Lambda_DNA-bd_dom_sf"/>
</dbReference>
<keyword evidence="7" id="KW-1185">Reference proteome</keyword>
<dbReference type="PANTHER" id="PTHR30146:SF148">
    <property type="entry name" value="HTH-TYPE TRANSCRIPTIONAL REPRESSOR PURR-RELATED"/>
    <property type="match status" value="1"/>
</dbReference>
<accession>A0A559IYL5</accession>
<keyword evidence="3" id="KW-0238">DNA-binding</keyword>
<dbReference type="PROSITE" id="PS00356">
    <property type="entry name" value="HTH_LACI_1"/>
    <property type="match status" value="1"/>
</dbReference>
<dbReference type="GO" id="GO:0000976">
    <property type="term" value="F:transcription cis-regulatory region binding"/>
    <property type="evidence" value="ECO:0007669"/>
    <property type="project" value="TreeGrafter"/>
</dbReference>
<dbReference type="InterPro" id="IPR028082">
    <property type="entry name" value="Peripla_BP_I"/>
</dbReference>
<dbReference type="Pfam" id="PF00356">
    <property type="entry name" value="LacI"/>
    <property type="match status" value="1"/>
</dbReference>
<evidence type="ECO:0000313" key="7">
    <source>
        <dbReference type="Proteomes" id="UP000318102"/>
    </source>
</evidence>
<dbReference type="CDD" id="cd01392">
    <property type="entry name" value="HTH_LacI"/>
    <property type="match status" value="1"/>
</dbReference>
<evidence type="ECO:0000313" key="6">
    <source>
        <dbReference type="EMBL" id="TVX92723.1"/>
    </source>
</evidence>
<dbReference type="SUPFAM" id="SSF47413">
    <property type="entry name" value="lambda repressor-like DNA-binding domains"/>
    <property type="match status" value="1"/>
</dbReference>
<dbReference type="OrthoDB" id="9796186at2"/>
<dbReference type="AlphaFoldDB" id="A0A559IYL5"/>
<dbReference type="RefSeq" id="WP_144988462.1">
    <property type="nucleotide sequence ID" value="NZ_VNJK01000001.1"/>
</dbReference>
<reference evidence="6 7" key="1">
    <citation type="submission" date="2019-07" db="EMBL/GenBank/DDBJ databases">
        <authorList>
            <person name="Kim J."/>
        </authorList>
    </citation>
    <scope>NUCLEOTIDE SEQUENCE [LARGE SCALE GENOMIC DNA]</scope>
    <source>
        <strain evidence="6 7">N4</strain>
    </source>
</reference>
<dbReference type="GO" id="GO:0003700">
    <property type="term" value="F:DNA-binding transcription factor activity"/>
    <property type="evidence" value="ECO:0007669"/>
    <property type="project" value="TreeGrafter"/>
</dbReference>
<sequence length="344" mass="38937">MATIYDIAKQANVSAMTVSRVINNTGRVSEKTRTKVKQVMEEMHYIPNSVARCLVTQESKVLSLLITDISNPFFTMMARGAEDMAHKYGYRLMFGNSDENLDKERQYVEMILSMRVDGVLFAPSNDMSIEHLRWLERQNVPFVLLDREVPGITCDTVLGDSRIGAKQLVRELIKRGHRRIALVNGLENVSTARERRLGYEDALVEAGLPIEENFMMSSSYVHDKQQFTLSHWLHAEPDKRPTAIFAANNMLAMSVLNKLEEEGVKVPEQISVASYDDLGMLEQVNPFLSVVSQPAYEFGQQGIQMLLERIRNRNQGPQSVKLPCEIHINRSVQDLAASSLIATY</sequence>
<dbReference type="PRINTS" id="PR00036">
    <property type="entry name" value="HTHLACI"/>
</dbReference>
<evidence type="ECO:0000256" key="2">
    <source>
        <dbReference type="ARBA" id="ARBA00023015"/>
    </source>
</evidence>
<evidence type="ECO:0000256" key="4">
    <source>
        <dbReference type="ARBA" id="ARBA00023163"/>
    </source>
</evidence>
<dbReference type="Gene3D" id="3.40.50.2300">
    <property type="match status" value="2"/>
</dbReference>
<dbReference type="Pfam" id="PF00532">
    <property type="entry name" value="Peripla_BP_1"/>
    <property type="match status" value="1"/>
</dbReference>
<dbReference type="Proteomes" id="UP000318102">
    <property type="component" value="Unassembled WGS sequence"/>
</dbReference>
<dbReference type="InterPro" id="IPR001761">
    <property type="entry name" value="Peripla_BP/Lac1_sug-bd_dom"/>
</dbReference>
<dbReference type="Gene3D" id="1.10.260.40">
    <property type="entry name" value="lambda repressor-like DNA-binding domains"/>
    <property type="match status" value="1"/>
</dbReference>
<keyword evidence="4" id="KW-0804">Transcription</keyword>
<protein>
    <submittedName>
        <fullName evidence="6">LacI family transcriptional regulator</fullName>
    </submittedName>
</protein>
<name>A0A559IYL5_9BACL</name>
<evidence type="ECO:0000259" key="5">
    <source>
        <dbReference type="PROSITE" id="PS50932"/>
    </source>
</evidence>
<keyword evidence="1" id="KW-0678">Repressor</keyword>
<gene>
    <name evidence="6" type="ORF">FPZ44_06465</name>
</gene>
<dbReference type="SMART" id="SM00354">
    <property type="entry name" value="HTH_LACI"/>
    <property type="match status" value="1"/>
</dbReference>
<dbReference type="InterPro" id="IPR000843">
    <property type="entry name" value="HTH_LacI"/>
</dbReference>
<comment type="caution">
    <text evidence="6">The sequence shown here is derived from an EMBL/GenBank/DDBJ whole genome shotgun (WGS) entry which is preliminary data.</text>
</comment>
<dbReference type="PANTHER" id="PTHR30146">
    <property type="entry name" value="LACI-RELATED TRANSCRIPTIONAL REPRESSOR"/>
    <property type="match status" value="1"/>
</dbReference>
<proteinExistence type="predicted"/>
<evidence type="ECO:0000256" key="3">
    <source>
        <dbReference type="ARBA" id="ARBA00023125"/>
    </source>
</evidence>
<dbReference type="EMBL" id="VNJK01000001">
    <property type="protein sequence ID" value="TVX92723.1"/>
    <property type="molecule type" value="Genomic_DNA"/>
</dbReference>
<dbReference type="SUPFAM" id="SSF53822">
    <property type="entry name" value="Periplasmic binding protein-like I"/>
    <property type="match status" value="1"/>
</dbReference>
<dbReference type="PROSITE" id="PS50932">
    <property type="entry name" value="HTH_LACI_2"/>
    <property type="match status" value="1"/>
</dbReference>